<protein>
    <submittedName>
        <fullName evidence="1">Uncharacterized protein</fullName>
    </submittedName>
</protein>
<evidence type="ECO:0000313" key="1">
    <source>
        <dbReference type="EMBL" id="QJA46602.1"/>
    </source>
</evidence>
<accession>A0A6H1ZGK5</accession>
<gene>
    <name evidence="1" type="ORF">TM448A00467_0002</name>
</gene>
<sequence length="57" mass="6820">MSNVPEFEEWIYKTIEDGKKKLGLRDCDIAYVLFRNGLTYYHRDILSKYRDDVQTDG</sequence>
<reference evidence="1" key="1">
    <citation type="submission" date="2020-03" db="EMBL/GenBank/DDBJ databases">
        <title>The deep terrestrial virosphere.</title>
        <authorList>
            <person name="Holmfeldt K."/>
            <person name="Nilsson E."/>
            <person name="Simone D."/>
            <person name="Lopez-Fernandez M."/>
            <person name="Wu X."/>
            <person name="de Brujin I."/>
            <person name="Lundin D."/>
            <person name="Andersson A."/>
            <person name="Bertilsson S."/>
            <person name="Dopson M."/>
        </authorList>
    </citation>
    <scope>NUCLEOTIDE SEQUENCE</scope>
    <source>
        <strain evidence="1">TM448A00467</strain>
    </source>
</reference>
<dbReference type="AlphaFoldDB" id="A0A6H1ZGK5"/>
<organism evidence="1">
    <name type="scientific">viral metagenome</name>
    <dbReference type="NCBI Taxonomy" id="1070528"/>
    <lineage>
        <taxon>unclassified sequences</taxon>
        <taxon>metagenomes</taxon>
        <taxon>organismal metagenomes</taxon>
    </lineage>
</organism>
<dbReference type="EMBL" id="MT144016">
    <property type="protein sequence ID" value="QJA46602.1"/>
    <property type="molecule type" value="Genomic_DNA"/>
</dbReference>
<name>A0A6H1ZGK5_9ZZZZ</name>
<proteinExistence type="predicted"/>